<accession>A0ACB8CPE3</accession>
<dbReference type="EMBL" id="CM023474">
    <property type="protein sequence ID" value="KAH7948964.1"/>
    <property type="molecule type" value="Genomic_DNA"/>
</dbReference>
<name>A0ACB8CPE3_DERSI</name>
<gene>
    <name evidence="1" type="ORF">HPB49_003639</name>
</gene>
<proteinExistence type="predicted"/>
<protein>
    <submittedName>
        <fullName evidence="1">Uncharacterized protein</fullName>
    </submittedName>
</protein>
<organism evidence="1 2">
    <name type="scientific">Dermacentor silvarum</name>
    <name type="common">Tick</name>
    <dbReference type="NCBI Taxonomy" id="543639"/>
    <lineage>
        <taxon>Eukaryota</taxon>
        <taxon>Metazoa</taxon>
        <taxon>Ecdysozoa</taxon>
        <taxon>Arthropoda</taxon>
        <taxon>Chelicerata</taxon>
        <taxon>Arachnida</taxon>
        <taxon>Acari</taxon>
        <taxon>Parasitiformes</taxon>
        <taxon>Ixodida</taxon>
        <taxon>Ixodoidea</taxon>
        <taxon>Ixodidae</taxon>
        <taxon>Rhipicephalinae</taxon>
        <taxon>Dermacentor</taxon>
    </lineage>
</organism>
<evidence type="ECO:0000313" key="2">
    <source>
        <dbReference type="Proteomes" id="UP000821865"/>
    </source>
</evidence>
<reference evidence="1" key="1">
    <citation type="submission" date="2020-05" db="EMBL/GenBank/DDBJ databases">
        <title>Large-scale comparative analyses of tick genomes elucidate their genetic diversity and vector capacities.</title>
        <authorList>
            <person name="Jia N."/>
            <person name="Wang J."/>
            <person name="Shi W."/>
            <person name="Du L."/>
            <person name="Sun Y."/>
            <person name="Zhan W."/>
            <person name="Jiang J."/>
            <person name="Wang Q."/>
            <person name="Zhang B."/>
            <person name="Ji P."/>
            <person name="Sakyi L.B."/>
            <person name="Cui X."/>
            <person name="Yuan T."/>
            <person name="Jiang B."/>
            <person name="Yang W."/>
            <person name="Lam T.T.-Y."/>
            <person name="Chang Q."/>
            <person name="Ding S."/>
            <person name="Wang X."/>
            <person name="Zhu J."/>
            <person name="Ruan X."/>
            <person name="Zhao L."/>
            <person name="Wei J."/>
            <person name="Que T."/>
            <person name="Du C."/>
            <person name="Cheng J."/>
            <person name="Dai P."/>
            <person name="Han X."/>
            <person name="Huang E."/>
            <person name="Gao Y."/>
            <person name="Liu J."/>
            <person name="Shao H."/>
            <person name="Ye R."/>
            <person name="Li L."/>
            <person name="Wei W."/>
            <person name="Wang X."/>
            <person name="Wang C."/>
            <person name="Yang T."/>
            <person name="Huo Q."/>
            <person name="Li W."/>
            <person name="Guo W."/>
            <person name="Chen H."/>
            <person name="Zhou L."/>
            <person name="Ni X."/>
            <person name="Tian J."/>
            <person name="Zhou Y."/>
            <person name="Sheng Y."/>
            <person name="Liu T."/>
            <person name="Pan Y."/>
            <person name="Xia L."/>
            <person name="Li J."/>
            <person name="Zhao F."/>
            <person name="Cao W."/>
        </authorList>
    </citation>
    <scope>NUCLEOTIDE SEQUENCE</scope>
    <source>
        <strain evidence="1">Dsil-2018</strain>
    </source>
</reference>
<dbReference type="Proteomes" id="UP000821865">
    <property type="component" value="Chromosome 5"/>
</dbReference>
<sequence>MAIIRGIPNTIHFWQEPKKEVIAIIRQLCKPTAFLTLSASEVHWDSLIELLERLPLYGDTSLCRQIDNMTFLERVELWKTTLLLVRFTSTNSST</sequence>
<evidence type="ECO:0000313" key="1">
    <source>
        <dbReference type="EMBL" id="KAH7948964.1"/>
    </source>
</evidence>
<keyword evidence="2" id="KW-1185">Reference proteome</keyword>
<comment type="caution">
    <text evidence="1">The sequence shown here is derived from an EMBL/GenBank/DDBJ whole genome shotgun (WGS) entry which is preliminary data.</text>
</comment>